<organism evidence="1">
    <name type="scientific">marine sediment metagenome</name>
    <dbReference type="NCBI Taxonomy" id="412755"/>
    <lineage>
        <taxon>unclassified sequences</taxon>
        <taxon>metagenomes</taxon>
        <taxon>ecological metagenomes</taxon>
    </lineage>
</organism>
<protein>
    <submittedName>
        <fullName evidence="1">Uncharacterized protein</fullName>
    </submittedName>
</protein>
<accession>X1F254</accession>
<comment type="caution">
    <text evidence="1">The sequence shown here is derived from an EMBL/GenBank/DDBJ whole genome shotgun (WGS) entry which is preliminary data.</text>
</comment>
<reference evidence="1" key="1">
    <citation type="journal article" date="2014" name="Front. Microbiol.">
        <title>High frequency of phylogenetically diverse reductive dehalogenase-homologous genes in deep subseafloor sedimentary metagenomes.</title>
        <authorList>
            <person name="Kawai M."/>
            <person name="Futagami T."/>
            <person name="Toyoda A."/>
            <person name="Takaki Y."/>
            <person name="Nishi S."/>
            <person name="Hori S."/>
            <person name="Arai W."/>
            <person name="Tsubouchi T."/>
            <person name="Morono Y."/>
            <person name="Uchiyama I."/>
            <person name="Ito T."/>
            <person name="Fujiyama A."/>
            <person name="Inagaki F."/>
            <person name="Takami H."/>
        </authorList>
    </citation>
    <scope>NUCLEOTIDE SEQUENCE</scope>
    <source>
        <strain evidence="1">Expedition CK06-06</strain>
    </source>
</reference>
<sequence>INFENGASSYLFITWAGDLEVYDITGNDREHYGILHMITDLGWYITEEETDKGKVIRAKKEDRIKEWPVPAHQHTPYDEVSLSIQEGKPQKYDISPAVSDIRIMEQASKNVTPCIKVQE</sequence>
<evidence type="ECO:0000313" key="1">
    <source>
        <dbReference type="EMBL" id="GAH14903.1"/>
    </source>
</evidence>
<proteinExistence type="predicted"/>
<dbReference type="AlphaFoldDB" id="X1F254"/>
<feature type="non-terminal residue" evidence="1">
    <location>
        <position position="1"/>
    </location>
</feature>
<dbReference type="EMBL" id="BART01034137">
    <property type="protein sequence ID" value="GAH14903.1"/>
    <property type="molecule type" value="Genomic_DNA"/>
</dbReference>
<gene>
    <name evidence="1" type="ORF">S01H4_58446</name>
</gene>
<name>X1F254_9ZZZZ</name>